<dbReference type="STRING" id="48269.A0A183LL20"/>
<protein>
    <submittedName>
        <fullName evidence="1">Uncharacterized protein</fullName>
    </submittedName>
</protein>
<name>A0A183LL20_9TREM</name>
<evidence type="ECO:0000313" key="1">
    <source>
        <dbReference type="EMBL" id="VDO61909.1"/>
    </source>
</evidence>
<reference evidence="1 2" key="1">
    <citation type="submission" date="2018-11" db="EMBL/GenBank/DDBJ databases">
        <authorList>
            <consortium name="Pathogen Informatics"/>
        </authorList>
    </citation>
    <scope>NUCLEOTIDE SEQUENCE [LARGE SCALE GENOMIC DNA]</scope>
    <source>
        <strain evidence="1 2">Zambia</strain>
    </source>
</reference>
<organism evidence="1 2">
    <name type="scientific">Schistosoma margrebowiei</name>
    <dbReference type="NCBI Taxonomy" id="48269"/>
    <lineage>
        <taxon>Eukaryota</taxon>
        <taxon>Metazoa</taxon>
        <taxon>Spiralia</taxon>
        <taxon>Lophotrochozoa</taxon>
        <taxon>Platyhelminthes</taxon>
        <taxon>Trematoda</taxon>
        <taxon>Digenea</taxon>
        <taxon>Strigeidida</taxon>
        <taxon>Schistosomatoidea</taxon>
        <taxon>Schistosomatidae</taxon>
        <taxon>Schistosoma</taxon>
    </lineage>
</organism>
<keyword evidence="2" id="KW-1185">Reference proteome</keyword>
<dbReference type="AlphaFoldDB" id="A0A183LL20"/>
<feature type="non-terminal residue" evidence="1">
    <location>
        <position position="145"/>
    </location>
</feature>
<dbReference type="Proteomes" id="UP000277204">
    <property type="component" value="Unassembled WGS sequence"/>
</dbReference>
<evidence type="ECO:0000313" key="2">
    <source>
        <dbReference type="Proteomes" id="UP000277204"/>
    </source>
</evidence>
<dbReference type="EMBL" id="UZAI01001436">
    <property type="protein sequence ID" value="VDO61909.1"/>
    <property type="molecule type" value="Genomic_DNA"/>
</dbReference>
<accession>A0A183LL20</accession>
<sequence length="145" mass="16571">METRSKRLKENDEMDTKISKAVCGMSDVNDDKCDDDSINSMSSSQLSNSRLKLDKVLLRKKNLEKRLELERQLKMLDLQEEVDIAELECKAVEDEERLPVDKCEINAKVENYLDCDTGCNSHSGNVCNISKVDWVGELKDTLHTM</sequence>
<gene>
    <name evidence="1" type="ORF">SMRZ_LOCUS4491</name>
</gene>
<proteinExistence type="predicted"/>